<dbReference type="Pfam" id="PF12867">
    <property type="entry name" value="DinB_2"/>
    <property type="match status" value="1"/>
</dbReference>
<gene>
    <name evidence="2" type="ORF">E1163_00765</name>
</gene>
<name>A0ABW9RHP3_9BACT</name>
<dbReference type="InterPro" id="IPR024775">
    <property type="entry name" value="DinB-like"/>
</dbReference>
<dbReference type="Proteomes" id="UP000798808">
    <property type="component" value="Unassembled WGS sequence"/>
</dbReference>
<evidence type="ECO:0000259" key="1">
    <source>
        <dbReference type="Pfam" id="PF12867"/>
    </source>
</evidence>
<proteinExistence type="predicted"/>
<accession>A0ABW9RHP3</accession>
<dbReference type="Gene3D" id="1.20.120.450">
    <property type="entry name" value="dinb family like domain"/>
    <property type="match status" value="1"/>
</dbReference>
<dbReference type="EMBL" id="SMLW01000194">
    <property type="protein sequence ID" value="MTI23473.1"/>
    <property type="molecule type" value="Genomic_DNA"/>
</dbReference>
<feature type="domain" description="DinB-like" evidence="1">
    <location>
        <begin position="8"/>
        <end position="145"/>
    </location>
</feature>
<organism evidence="2 3">
    <name type="scientific">Fulvivirga kasyanovii</name>
    <dbReference type="NCBI Taxonomy" id="396812"/>
    <lineage>
        <taxon>Bacteria</taxon>
        <taxon>Pseudomonadati</taxon>
        <taxon>Bacteroidota</taxon>
        <taxon>Cytophagia</taxon>
        <taxon>Cytophagales</taxon>
        <taxon>Fulvivirgaceae</taxon>
        <taxon>Fulvivirga</taxon>
    </lineage>
</organism>
<dbReference type="InterPro" id="IPR034660">
    <property type="entry name" value="DinB/YfiT-like"/>
</dbReference>
<comment type="caution">
    <text evidence="2">The sequence shown here is derived from an EMBL/GenBank/DDBJ whole genome shotgun (WGS) entry which is preliminary data.</text>
</comment>
<dbReference type="RefSeq" id="WP_155168617.1">
    <property type="nucleotide sequence ID" value="NZ_BAAAFL010000015.1"/>
</dbReference>
<sequence>MHQTTLRLEQLLTEASNYITSNSLSQFDIKPSPDKWSKKEILGHLIDSAINNLQRFTEIQFSKKPYQVRSYEQDLLVKANAYQSADISELLNVWLALNTRIKEIIKQQTEVSLNYSLLLPNGEENDLRFLIDDYIDHLEHHLKQIMA</sequence>
<protein>
    <submittedName>
        <fullName evidence="2">DinB family protein</fullName>
    </submittedName>
</protein>
<reference evidence="2 3" key="1">
    <citation type="submission" date="2019-02" db="EMBL/GenBank/DDBJ databases">
        <authorList>
            <person name="Goldberg S.R."/>
            <person name="Haltli B.A."/>
            <person name="Correa H."/>
            <person name="Russell K.G."/>
        </authorList>
    </citation>
    <scope>NUCLEOTIDE SEQUENCE [LARGE SCALE GENOMIC DNA]</scope>
    <source>
        <strain evidence="2 3">JCM 16186</strain>
    </source>
</reference>
<evidence type="ECO:0000313" key="3">
    <source>
        <dbReference type="Proteomes" id="UP000798808"/>
    </source>
</evidence>
<evidence type="ECO:0000313" key="2">
    <source>
        <dbReference type="EMBL" id="MTI23473.1"/>
    </source>
</evidence>
<dbReference type="SUPFAM" id="SSF109854">
    <property type="entry name" value="DinB/YfiT-like putative metalloenzymes"/>
    <property type="match status" value="1"/>
</dbReference>
<keyword evidence="3" id="KW-1185">Reference proteome</keyword>